<comment type="cofactor">
    <cofactor evidence="1">
        <name>heme</name>
        <dbReference type="ChEBI" id="CHEBI:30413"/>
    </cofactor>
    <text evidence="1">Binds 1 heme group per subunit.</text>
</comment>
<reference evidence="2 3" key="1">
    <citation type="submission" date="2021-03" db="EMBL/GenBank/DDBJ databases">
        <title>Sequencing the genomes of 1000 actinobacteria strains.</title>
        <authorList>
            <person name="Klenk H.-P."/>
        </authorList>
    </citation>
    <scope>NUCLEOTIDE SEQUENCE [LARGE SCALE GENOMIC DNA]</scope>
    <source>
        <strain evidence="2 3">DSM 46670</strain>
    </source>
</reference>
<proteinExistence type="inferred from homology"/>
<keyword evidence="1" id="KW-0408">Iron</keyword>
<comment type="pathway">
    <text evidence="1">Amino-acid degradation; L-tryptophan degradation via kynurenine pathway; L-kynurenine from L-tryptophan: step 1/2.</text>
</comment>
<dbReference type="Proteomes" id="UP001519332">
    <property type="component" value="Unassembled WGS sequence"/>
</dbReference>
<keyword evidence="1" id="KW-0349">Heme</keyword>
<dbReference type="PANTHER" id="PTHR10138">
    <property type="entry name" value="TRYPTOPHAN 2,3-DIOXYGENASE"/>
    <property type="match status" value="1"/>
</dbReference>
<evidence type="ECO:0000313" key="3">
    <source>
        <dbReference type="Proteomes" id="UP001519332"/>
    </source>
</evidence>
<feature type="binding site" evidence="1">
    <location>
        <position position="101"/>
    </location>
    <ligand>
        <name>substrate</name>
    </ligand>
</feature>
<protein>
    <recommendedName>
        <fullName evidence="1">Tryptophan 2,3-dioxygenase</fullName>
        <shortName evidence="1">TDO</shortName>
        <ecNumber evidence="1">1.13.11.11</ecNumber>
    </recommendedName>
    <alternativeName>
        <fullName evidence="1">Tryptamin 2,3-dioxygenase</fullName>
    </alternativeName>
    <alternativeName>
        <fullName evidence="1">Tryptophan oxygenase</fullName>
        <shortName evidence="1">TO</shortName>
        <shortName evidence="1">TRPO</shortName>
    </alternativeName>
    <alternativeName>
        <fullName evidence="1">Tryptophan pyrrolase</fullName>
    </alternativeName>
    <alternativeName>
        <fullName evidence="1">Tryptophanase</fullName>
    </alternativeName>
</protein>
<name>A0ABS4TNH5_9PSEU</name>
<comment type="similarity">
    <text evidence="1">Belongs to the tryptophan 2,3-dioxygenase family.</text>
</comment>
<dbReference type="PANTHER" id="PTHR10138:SF0">
    <property type="entry name" value="TRYPTOPHAN 2,3-DIOXYGENASE"/>
    <property type="match status" value="1"/>
</dbReference>
<feature type="binding site" description="axial binding residue" evidence="1">
    <location>
        <position position="221"/>
    </location>
    <ligand>
        <name>heme</name>
        <dbReference type="ChEBI" id="CHEBI:30413"/>
    </ligand>
    <ligandPart>
        <name>Fe</name>
        <dbReference type="ChEBI" id="CHEBI:18248"/>
    </ligandPart>
</feature>
<dbReference type="HAMAP" id="MF_01972">
    <property type="entry name" value="T23O"/>
    <property type="match status" value="1"/>
</dbReference>
<dbReference type="RefSeq" id="WP_209642671.1">
    <property type="nucleotide sequence ID" value="NZ_JAGINW010000001.1"/>
</dbReference>
<keyword evidence="1" id="KW-0823">Tryptophan catabolism</keyword>
<dbReference type="EC" id="1.13.11.11" evidence="1"/>
<comment type="subunit">
    <text evidence="1">Homotetramer.</text>
</comment>
<keyword evidence="1" id="KW-0479">Metal-binding</keyword>
<dbReference type="GO" id="GO:0004833">
    <property type="term" value="F:L-tryptophan 2,3-dioxygenase activity"/>
    <property type="evidence" value="ECO:0007669"/>
    <property type="project" value="UniProtKB-EC"/>
</dbReference>
<feature type="binding site" evidence="1">
    <location>
        <position position="235"/>
    </location>
    <ligand>
        <name>substrate</name>
    </ligand>
</feature>
<keyword evidence="1 2" id="KW-0560">Oxidoreductase</keyword>
<comment type="caution">
    <text evidence="1">Lacks conserved residue(s) required for the propagation of feature annotation.</text>
</comment>
<sequence length="263" mass="29830">MTENHAALTYSSYLALDEVLAAQKPRSDEHDEMLFIVVHQVYELWFKQLLHEFAHLQRVLADGETAHALHTLRRALTILKVVVAQIDVLETMTPRQFTSFRARLDASSGFQSAQFRTVEAVLGRRDPRVIKHYPAGSEQREVVEAAMTRPSVFDSFLGYLAVHDYQVPHESLHRDVSAPLEPSKDLQNVLLKVYQDDAGAAQICERLVDLDEGIQEWRYRHVKMVERTIGDKSGTGGSSGAAYLRTTLFTPIFPDLWAVRSEL</sequence>
<keyword evidence="1" id="KW-0223">Dioxygenase</keyword>
<comment type="function">
    <text evidence="1">Heme-dependent dioxygenase that catalyzes the oxidative cleavage of the L-tryptophan (L-Trp) pyrrole ring and converts L-tryptophan to N-formyl-L-kynurenine. Catalyzes the oxidative cleavage of the indole moiety.</text>
</comment>
<dbReference type="InterPro" id="IPR037217">
    <property type="entry name" value="Trp/Indoleamine_2_3_dOase-like"/>
</dbReference>
<dbReference type="EMBL" id="JAGINW010000001">
    <property type="protein sequence ID" value="MBP2325478.1"/>
    <property type="molecule type" value="Genomic_DNA"/>
</dbReference>
<feature type="binding site" evidence="1">
    <location>
        <begin position="35"/>
        <end position="39"/>
    </location>
    <ligand>
        <name>substrate</name>
    </ligand>
</feature>
<accession>A0ABS4TNH5</accession>
<dbReference type="SUPFAM" id="SSF140959">
    <property type="entry name" value="Indolic compounds 2,3-dioxygenase-like"/>
    <property type="match status" value="1"/>
</dbReference>
<comment type="catalytic activity">
    <reaction evidence="1">
        <text>L-tryptophan + O2 = N-formyl-L-kynurenine</text>
        <dbReference type="Rhea" id="RHEA:24536"/>
        <dbReference type="ChEBI" id="CHEBI:15379"/>
        <dbReference type="ChEBI" id="CHEBI:57912"/>
        <dbReference type="ChEBI" id="CHEBI:58629"/>
        <dbReference type="EC" id="1.13.11.11"/>
    </reaction>
</comment>
<dbReference type="Gene3D" id="1.20.58.480">
    <property type="match status" value="1"/>
</dbReference>
<evidence type="ECO:0000313" key="2">
    <source>
        <dbReference type="EMBL" id="MBP2325478.1"/>
    </source>
</evidence>
<gene>
    <name evidence="1" type="primary">kynA</name>
    <name evidence="2" type="ORF">JOF56_005863</name>
</gene>
<dbReference type="InterPro" id="IPR004981">
    <property type="entry name" value="Trp_2_3_dOase"/>
</dbReference>
<organism evidence="2 3">
    <name type="scientific">Kibdelosporangium banguiense</name>
    <dbReference type="NCBI Taxonomy" id="1365924"/>
    <lineage>
        <taxon>Bacteria</taxon>
        <taxon>Bacillati</taxon>
        <taxon>Actinomycetota</taxon>
        <taxon>Actinomycetes</taxon>
        <taxon>Pseudonocardiales</taxon>
        <taxon>Pseudonocardiaceae</taxon>
        <taxon>Kibdelosporangium</taxon>
    </lineage>
</organism>
<evidence type="ECO:0000256" key="1">
    <source>
        <dbReference type="HAMAP-Rule" id="MF_01972"/>
    </source>
</evidence>
<comment type="caution">
    <text evidence="2">The sequence shown here is derived from an EMBL/GenBank/DDBJ whole genome shotgun (WGS) entry which is preliminary data.</text>
</comment>
<dbReference type="Pfam" id="PF03301">
    <property type="entry name" value="Trp_dioxygenase"/>
    <property type="match status" value="2"/>
</dbReference>
<keyword evidence="3" id="KW-1185">Reference proteome</keyword>